<evidence type="ECO:0000256" key="7">
    <source>
        <dbReference type="ARBA" id="ARBA00023136"/>
    </source>
</evidence>
<comment type="similarity">
    <text evidence="2 8">Belongs to the MIP/aquaporin (TC 1.A.8) family.</text>
</comment>
<dbReference type="SUPFAM" id="SSF81338">
    <property type="entry name" value="Aquaporin-like"/>
    <property type="match status" value="1"/>
</dbReference>
<reference evidence="11 12" key="1">
    <citation type="submission" date="2024-05" db="EMBL/GenBank/DDBJ databases">
        <title>A draft genome resource for the thread blight pathogen Marasmius tenuissimus strain MS-2.</title>
        <authorList>
            <person name="Yulfo-Soto G.E."/>
            <person name="Baruah I.K."/>
            <person name="Amoako-Attah I."/>
            <person name="Bukari Y."/>
            <person name="Meinhardt L.W."/>
            <person name="Bailey B.A."/>
            <person name="Cohen S.P."/>
        </authorList>
    </citation>
    <scope>NUCLEOTIDE SEQUENCE [LARGE SCALE GENOMIC DNA]</scope>
    <source>
        <strain evidence="11 12">MS-2</strain>
    </source>
</reference>
<feature type="transmembrane region" description="Helical" evidence="10">
    <location>
        <begin position="72"/>
        <end position="96"/>
    </location>
</feature>
<evidence type="ECO:0000256" key="4">
    <source>
        <dbReference type="ARBA" id="ARBA00022692"/>
    </source>
</evidence>
<keyword evidence="7 10" id="KW-0472">Membrane</keyword>
<dbReference type="Pfam" id="PF00230">
    <property type="entry name" value="MIP"/>
    <property type="match status" value="1"/>
</dbReference>
<dbReference type="InterPro" id="IPR050363">
    <property type="entry name" value="MIP/Aquaporin"/>
</dbReference>
<keyword evidence="6 10" id="KW-1133">Transmembrane helix</keyword>
<keyword evidence="12" id="KW-1185">Reference proteome</keyword>
<organism evidence="11 12">
    <name type="scientific">Marasmius tenuissimus</name>
    <dbReference type="NCBI Taxonomy" id="585030"/>
    <lineage>
        <taxon>Eukaryota</taxon>
        <taxon>Fungi</taxon>
        <taxon>Dikarya</taxon>
        <taxon>Basidiomycota</taxon>
        <taxon>Agaricomycotina</taxon>
        <taxon>Agaricomycetes</taxon>
        <taxon>Agaricomycetidae</taxon>
        <taxon>Agaricales</taxon>
        <taxon>Marasmiineae</taxon>
        <taxon>Marasmiaceae</taxon>
        <taxon>Marasmius</taxon>
    </lineage>
</organism>
<gene>
    <name evidence="11" type="ORF">AAF712_016296</name>
</gene>
<feature type="transmembrane region" description="Helical" evidence="10">
    <location>
        <begin position="180"/>
        <end position="202"/>
    </location>
</feature>
<dbReference type="InterPro" id="IPR000425">
    <property type="entry name" value="MIP"/>
</dbReference>
<feature type="transmembrane region" description="Helical" evidence="10">
    <location>
        <begin position="214"/>
        <end position="235"/>
    </location>
</feature>
<evidence type="ECO:0000313" key="12">
    <source>
        <dbReference type="Proteomes" id="UP001437256"/>
    </source>
</evidence>
<comment type="subcellular location">
    <subcellularLocation>
        <location evidence="1">Membrane</location>
        <topology evidence="1">Multi-pass membrane protein</topology>
    </subcellularLocation>
</comment>
<evidence type="ECO:0000256" key="2">
    <source>
        <dbReference type="ARBA" id="ARBA00006175"/>
    </source>
</evidence>
<dbReference type="PANTHER" id="PTHR43829">
    <property type="entry name" value="AQUAPORIN OR AQUAGLYCEROPORIN RELATED"/>
    <property type="match status" value="1"/>
</dbReference>
<dbReference type="InterPro" id="IPR023271">
    <property type="entry name" value="Aquaporin-like"/>
</dbReference>
<feature type="transmembrane region" description="Helical" evidence="10">
    <location>
        <begin position="117"/>
        <end position="137"/>
    </location>
</feature>
<evidence type="ECO:0000256" key="1">
    <source>
        <dbReference type="ARBA" id="ARBA00004141"/>
    </source>
</evidence>
<comment type="caution">
    <text evidence="11">The sequence shown here is derived from an EMBL/GenBank/DDBJ whole genome shotgun (WGS) entry which is preliminary data.</text>
</comment>
<evidence type="ECO:0000256" key="10">
    <source>
        <dbReference type="SAM" id="Phobius"/>
    </source>
</evidence>
<evidence type="ECO:0000313" key="11">
    <source>
        <dbReference type="EMBL" id="KAL0057080.1"/>
    </source>
</evidence>
<evidence type="ECO:0008006" key="13">
    <source>
        <dbReference type="Google" id="ProtNLM"/>
    </source>
</evidence>
<feature type="transmembrane region" description="Helical" evidence="10">
    <location>
        <begin position="271"/>
        <end position="292"/>
    </location>
</feature>
<accession>A0ABR2Z745</accession>
<evidence type="ECO:0000256" key="3">
    <source>
        <dbReference type="ARBA" id="ARBA00022448"/>
    </source>
</evidence>
<dbReference type="PANTHER" id="PTHR43829:SF14">
    <property type="entry name" value="AQUAPORIN 3"/>
    <property type="match status" value="1"/>
</dbReference>
<keyword evidence="3 8" id="KW-0813">Transport</keyword>
<protein>
    <recommendedName>
        <fullName evidence="13">Aquaporin-like protein</fullName>
    </recommendedName>
</protein>
<dbReference type="Gene3D" id="1.20.1080.10">
    <property type="entry name" value="Glycerol uptake facilitator protein"/>
    <property type="match status" value="1"/>
</dbReference>
<evidence type="ECO:0000256" key="8">
    <source>
        <dbReference type="RuleBase" id="RU000477"/>
    </source>
</evidence>
<feature type="region of interest" description="Disordered" evidence="9">
    <location>
        <begin position="324"/>
        <end position="346"/>
    </location>
</feature>
<feature type="transmembrane region" description="Helical" evidence="10">
    <location>
        <begin position="33"/>
        <end position="52"/>
    </location>
</feature>
<evidence type="ECO:0000256" key="5">
    <source>
        <dbReference type="ARBA" id="ARBA00022737"/>
    </source>
</evidence>
<dbReference type="PRINTS" id="PR00783">
    <property type="entry name" value="MINTRINSICP"/>
</dbReference>
<name>A0ABR2Z745_9AGAR</name>
<sequence>MSTAPEVIHRKSVQTPLKAFTVWERNRHRSIHWLVECFAEFLGVFLYVYAGVGPQITFIVGPILQQQGLSSLLQVGLAYACGVIFAVVICAGTSGGHFNPCLTITFMVFKGFPPLKGLRYIVAQILGGYVACLLTYAQYSRYIHLAEAALEQAGTLDAVLFTPNGPAGAFGLYVMPGSNLGLVFMNEFVTDTVLALAIFGCLDPTNVFATPTTIPVFIAAAYAGAIWGLSIPGLAANSARDVGGRLAAMTIWGTRGTPKIPSPENYGCSSGGSYAAIAALTNIVSTLIAFVLHEMLLADYSRVVPRPQREFMWLHMNHEHYAESTKPHTADSVHPDRKGEVEHLDS</sequence>
<dbReference type="Proteomes" id="UP001437256">
    <property type="component" value="Unassembled WGS sequence"/>
</dbReference>
<evidence type="ECO:0000256" key="9">
    <source>
        <dbReference type="SAM" id="MobiDB-lite"/>
    </source>
</evidence>
<dbReference type="EMBL" id="JBBXMP010000711">
    <property type="protein sequence ID" value="KAL0057080.1"/>
    <property type="molecule type" value="Genomic_DNA"/>
</dbReference>
<proteinExistence type="inferred from homology"/>
<evidence type="ECO:0000256" key="6">
    <source>
        <dbReference type="ARBA" id="ARBA00022989"/>
    </source>
</evidence>
<keyword evidence="5" id="KW-0677">Repeat</keyword>
<keyword evidence="4 8" id="KW-0812">Transmembrane</keyword>